<dbReference type="EMBL" id="OV651816">
    <property type="protein sequence ID" value="CAH1109941.1"/>
    <property type="molecule type" value="Genomic_DNA"/>
</dbReference>
<dbReference type="AlphaFoldDB" id="A0A9P0GGH4"/>
<dbReference type="Proteomes" id="UP001153636">
    <property type="component" value="Chromosome 4"/>
</dbReference>
<dbReference type="Gene3D" id="1.10.238.20">
    <property type="entry name" value="Pheromone/general odorant binding protein domain"/>
    <property type="match status" value="1"/>
</dbReference>
<feature type="compositionally biased region" description="Basic and acidic residues" evidence="4">
    <location>
        <begin position="100"/>
        <end position="115"/>
    </location>
</feature>
<evidence type="ECO:0000256" key="5">
    <source>
        <dbReference type="SAM" id="SignalP"/>
    </source>
</evidence>
<comment type="subcellular location">
    <subcellularLocation>
        <location evidence="1">Secreted</location>
    </subcellularLocation>
</comment>
<feature type="region of interest" description="Disordered" evidence="4">
    <location>
        <begin position="53"/>
        <end position="120"/>
    </location>
</feature>
<evidence type="ECO:0000313" key="6">
    <source>
        <dbReference type="EMBL" id="CAH1109941.1"/>
    </source>
</evidence>
<feature type="signal peptide" evidence="5">
    <location>
        <begin position="1"/>
        <end position="17"/>
    </location>
</feature>
<feature type="chain" id="PRO_5040466848" evidence="5">
    <location>
        <begin position="18"/>
        <end position="213"/>
    </location>
</feature>
<dbReference type="GO" id="GO:0005576">
    <property type="term" value="C:extracellular region"/>
    <property type="evidence" value="ECO:0007669"/>
    <property type="project" value="UniProtKB-SubCell"/>
</dbReference>
<evidence type="ECO:0000256" key="3">
    <source>
        <dbReference type="ARBA" id="ARBA00022525"/>
    </source>
</evidence>
<evidence type="ECO:0000313" key="7">
    <source>
        <dbReference type="Proteomes" id="UP001153636"/>
    </source>
</evidence>
<keyword evidence="7" id="KW-1185">Reference proteome</keyword>
<reference evidence="6" key="1">
    <citation type="submission" date="2022-01" db="EMBL/GenBank/DDBJ databases">
        <authorList>
            <person name="King R."/>
        </authorList>
    </citation>
    <scope>NUCLEOTIDE SEQUENCE</scope>
</reference>
<evidence type="ECO:0000256" key="1">
    <source>
        <dbReference type="ARBA" id="ARBA00004613"/>
    </source>
</evidence>
<evidence type="ECO:0000256" key="2">
    <source>
        <dbReference type="ARBA" id="ARBA00008098"/>
    </source>
</evidence>
<dbReference type="Pfam" id="PF01395">
    <property type="entry name" value="PBP_GOBP"/>
    <property type="match status" value="1"/>
</dbReference>
<name>A0A9P0GGH4_9CUCU</name>
<comment type="similarity">
    <text evidence="2">Belongs to the PBP/GOBP family.</text>
</comment>
<dbReference type="PANTHER" id="PTHR21066:SF9">
    <property type="entry name" value="ODORANT-BINDING PROTEIN 59A"/>
    <property type="match status" value="1"/>
</dbReference>
<dbReference type="GO" id="GO:0005549">
    <property type="term" value="F:odorant binding"/>
    <property type="evidence" value="ECO:0007669"/>
    <property type="project" value="InterPro"/>
</dbReference>
<protein>
    <submittedName>
        <fullName evidence="6">Uncharacterized protein</fullName>
    </submittedName>
</protein>
<proteinExistence type="inferred from homology"/>
<dbReference type="OrthoDB" id="8194482at2759"/>
<organism evidence="6 7">
    <name type="scientific">Psylliodes chrysocephalus</name>
    <dbReference type="NCBI Taxonomy" id="3402493"/>
    <lineage>
        <taxon>Eukaryota</taxon>
        <taxon>Metazoa</taxon>
        <taxon>Ecdysozoa</taxon>
        <taxon>Arthropoda</taxon>
        <taxon>Hexapoda</taxon>
        <taxon>Insecta</taxon>
        <taxon>Pterygota</taxon>
        <taxon>Neoptera</taxon>
        <taxon>Endopterygota</taxon>
        <taxon>Coleoptera</taxon>
        <taxon>Polyphaga</taxon>
        <taxon>Cucujiformia</taxon>
        <taxon>Chrysomeloidea</taxon>
        <taxon>Chrysomelidae</taxon>
        <taxon>Galerucinae</taxon>
        <taxon>Alticini</taxon>
        <taxon>Psylliodes</taxon>
    </lineage>
</organism>
<accession>A0A9P0GGH4</accession>
<gene>
    <name evidence="6" type="ORF">PSYICH_LOCUS10515</name>
</gene>
<dbReference type="CDD" id="cd23992">
    <property type="entry name" value="PBP_GOBP"/>
    <property type="match status" value="1"/>
</dbReference>
<dbReference type="PANTHER" id="PTHR21066">
    <property type="entry name" value="ODORANT-BINDING PROTEIN 59A-RELATED"/>
    <property type="match status" value="1"/>
</dbReference>
<dbReference type="InterPro" id="IPR052295">
    <property type="entry name" value="Odorant-binding_protein"/>
</dbReference>
<dbReference type="SUPFAM" id="SSF47565">
    <property type="entry name" value="Insect pheromone/odorant-binding proteins"/>
    <property type="match status" value="1"/>
</dbReference>
<sequence>MKLVLFTLSCYLVYLEALKCEIGQKNGDKIKQALSKCVKNNETLERIWEMSAAPTSFESSESSEEEKIQSVSKNSKSDKSSRNKRSSKKDVSTSTEKDDDSTSDKDNANATEDTRSTGTDTSQNCIIHCVLNQMELADLNGLPDHSKLVERLLKDVNGRELRNFLQDTVDECYQEVNDEDNLDICSYSNKLVKCLADKGRSNCSDWPAGSLPF</sequence>
<evidence type="ECO:0000256" key="4">
    <source>
        <dbReference type="SAM" id="MobiDB-lite"/>
    </source>
</evidence>
<dbReference type="InterPro" id="IPR006170">
    <property type="entry name" value="PBP/GOBP"/>
</dbReference>
<keyword evidence="3" id="KW-0964">Secreted</keyword>
<keyword evidence="5" id="KW-0732">Signal</keyword>
<dbReference type="InterPro" id="IPR036728">
    <property type="entry name" value="PBP_GOBP_sf"/>
</dbReference>